<dbReference type="Proteomes" id="UP001149719">
    <property type="component" value="Unassembled WGS sequence"/>
</dbReference>
<reference evidence="11" key="1">
    <citation type="submission" date="2022-12" db="EMBL/GenBank/DDBJ databases">
        <title>Marinomonas 15G1-11 sp. nov, isolated from marine algae.</title>
        <authorList>
            <person name="Butt M."/>
            <person name="Choi D.G."/>
            <person name="Kim J.M."/>
            <person name="Lee J.K."/>
            <person name="Baek J.H."/>
            <person name="Jeon C.O."/>
        </authorList>
    </citation>
    <scope>NUCLEOTIDE SEQUENCE</scope>
    <source>
        <strain evidence="11">15G1-11</strain>
    </source>
</reference>
<evidence type="ECO:0000256" key="6">
    <source>
        <dbReference type="ARBA" id="ARBA00022989"/>
    </source>
</evidence>
<dbReference type="RefSeq" id="WP_269123183.1">
    <property type="nucleotide sequence ID" value="NZ_JAPUBN010000011.1"/>
</dbReference>
<evidence type="ECO:0000256" key="5">
    <source>
        <dbReference type="ARBA" id="ARBA00022692"/>
    </source>
</evidence>
<keyword evidence="6 9" id="KW-1133">Transmembrane helix</keyword>
<comment type="function">
    <text evidence="9">Part of the tripartite ATP-independent periplasmic (TRAP) transport system.</text>
</comment>
<gene>
    <name evidence="11" type="ORF">O1D97_04455</name>
</gene>
<feature type="transmembrane region" description="Helical" evidence="9">
    <location>
        <begin position="109"/>
        <end position="129"/>
    </location>
</feature>
<dbReference type="InterPro" id="IPR055348">
    <property type="entry name" value="DctQ"/>
</dbReference>
<organism evidence="11 12">
    <name type="scientific">Marinomonas phaeophyticola</name>
    <dbReference type="NCBI Taxonomy" id="3004091"/>
    <lineage>
        <taxon>Bacteria</taxon>
        <taxon>Pseudomonadati</taxon>
        <taxon>Pseudomonadota</taxon>
        <taxon>Gammaproteobacteria</taxon>
        <taxon>Oceanospirillales</taxon>
        <taxon>Oceanospirillaceae</taxon>
        <taxon>Marinomonas</taxon>
    </lineage>
</organism>
<evidence type="ECO:0000256" key="8">
    <source>
        <dbReference type="ARBA" id="ARBA00038436"/>
    </source>
</evidence>
<keyword evidence="5 9" id="KW-0812">Transmembrane</keyword>
<evidence type="ECO:0000256" key="3">
    <source>
        <dbReference type="ARBA" id="ARBA00022475"/>
    </source>
</evidence>
<keyword evidence="2 9" id="KW-0813">Transport</keyword>
<protein>
    <recommendedName>
        <fullName evidence="9">TRAP transporter small permease protein</fullName>
    </recommendedName>
</protein>
<evidence type="ECO:0000313" key="12">
    <source>
        <dbReference type="Proteomes" id="UP001149719"/>
    </source>
</evidence>
<keyword evidence="4 9" id="KW-0997">Cell inner membrane</keyword>
<keyword evidence="7 9" id="KW-0472">Membrane</keyword>
<feature type="transmembrane region" description="Helical" evidence="9">
    <location>
        <begin position="149"/>
        <end position="167"/>
    </location>
</feature>
<comment type="similarity">
    <text evidence="8 9">Belongs to the TRAP transporter small permease family.</text>
</comment>
<evidence type="ECO:0000256" key="2">
    <source>
        <dbReference type="ARBA" id="ARBA00022448"/>
    </source>
</evidence>
<evidence type="ECO:0000256" key="1">
    <source>
        <dbReference type="ARBA" id="ARBA00004429"/>
    </source>
</evidence>
<sequence length="191" mass="21732">MSRASNKTMSNPSDSEPLNLVDESQIEEPLDFKMIDLPVMILFWVLMCIVFLQFFTRYILNDSLAWTEEIARFLLVLVGFVGSITAVRKGSHIFLEFLYRFIPSSLAKVLSVFSEVVCVGFYGACAWMSSQIALQTHQTLVSVELPKSYLYWVIAFCFVAMSLYSIGKMVMKMKLSHHQIVSNIEEQATSV</sequence>
<keyword evidence="12" id="KW-1185">Reference proteome</keyword>
<evidence type="ECO:0000256" key="7">
    <source>
        <dbReference type="ARBA" id="ARBA00023136"/>
    </source>
</evidence>
<evidence type="ECO:0000259" key="10">
    <source>
        <dbReference type="Pfam" id="PF04290"/>
    </source>
</evidence>
<dbReference type="PANTHER" id="PTHR35011">
    <property type="entry name" value="2,3-DIKETO-L-GULONATE TRAP TRANSPORTER SMALL PERMEASE PROTEIN YIAM"/>
    <property type="match status" value="1"/>
</dbReference>
<comment type="subcellular location">
    <subcellularLocation>
        <location evidence="1 9">Cell inner membrane</location>
        <topology evidence="1 9">Multi-pass membrane protein</topology>
    </subcellularLocation>
</comment>
<comment type="subunit">
    <text evidence="9">The complex comprises the extracytoplasmic solute receptor protein and the two transmembrane proteins.</text>
</comment>
<evidence type="ECO:0000256" key="9">
    <source>
        <dbReference type="RuleBase" id="RU369079"/>
    </source>
</evidence>
<dbReference type="PANTHER" id="PTHR35011:SF11">
    <property type="entry name" value="TRAP TRANSPORTER SMALL PERMEASE PROTEIN"/>
    <property type="match status" value="1"/>
</dbReference>
<evidence type="ECO:0000256" key="4">
    <source>
        <dbReference type="ARBA" id="ARBA00022519"/>
    </source>
</evidence>
<dbReference type="EMBL" id="JAPUBN010000011">
    <property type="protein sequence ID" value="MCZ2720915.1"/>
    <property type="molecule type" value="Genomic_DNA"/>
</dbReference>
<feature type="transmembrane region" description="Helical" evidence="9">
    <location>
        <begin position="39"/>
        <end position="58"/>
    </location>
</feature>
<feature type="domain" description="Tripartite ATP-independent periplasmic transporters DctQ component" evidence="10">
    <location>
        <begin position="46"/>
        <end position="171"/>
    </location>
</feature>
<dbReference type="InterPro" id="IPR007387">
    <property type="entry name" value="TRAP_DctQ"/>
</dbReference>
<comment type="caution">
    <text evidence="11">The sequence shown here is derived from an EMBL/GenBank/DDBJ whole genome shotgun (WGS) entry which is preliminary data.</text>
</comment>
<proteinExistence type="inferred from homology"/>
<name>A0ABT4JRN9_9GAMM</name>
<accession>A0ABT4JRN9</accession>
<dbReference type="Pfam" id="PF04290">
    <property type="entry name" value="DctQ"/>
    <property type="match status" value="1"/>
</dbReference>
<evidence type="ECO:0000313" key="11">
    <source>
        <dbReference type="EMBL" id="MCZ2720915.1"/>
    </source>
</evidence>
<feature type="transmembrane region" description="Helical" evidence="9">
    <location>
        <begin position="70"/>
        <end position="88"/>
    </location>
</feature>
<keyword evidence="3" id="KW-1003">Cell membrane</keyword>